<evidence type="ECO:0000256" key="1">
    <source>
        <dbReference type="SAM" id="Phobius"/>
    </source>
</evidence>
<accession>A0ABV7PGJ6</accession>
<sequence>MKVTPLDATSYAGGIVSIGSAVTLTQWGVIAGILTALLTLLLNVWYTQQKNAREQRLADQQAHLADLAEREAKARLAALGVKL</sequence>
<protein>
    <submittedName>
        <fullName evidence="2">HP1 family phage holin</fullName>
    </submittedName>
</protein>
<keyword evidence="1" id="KW-0812">Transmembrane</keyword>
<evidence type="ECO:0000313" key="2">
    <source>
        <dbReference type="EMBL" id="MFC3457270.1"/>
    </source>
</evidence>
<feature type="transmembrane region" description="Helical" evidence="1">
    <location>
        <begin position="27"/>
        <end position="46"/>
    </location>
</feature>
<gene>
    <name evidence="2" type="ORF">ACFOPH_03255</name>
</gene>
<keyword evidence="3" id="KW-1185">Reference proteome</keyword>
<keyword evidence="1" id="KW-0472">Membrane</keyword>
<dbReference type="Proteomes" id="UP001595665">
    <property type="component" value="Unassembled WGS sequence"/>
</dbReference>
<dbReference type="RefSeq" id="WP_312552415.1">
    <property type="nucleotide sequence ID" value="NZ_JBHRVV010000001.1"/>
</dbReference>
<dbReference type="EMBL" id="JBHRVV010000001">
    <property type="protein sequence ID" value="MFC3457270.1"/>
    <property type="molecule type" value="Genomic_DNA"/>
</dbReference>
<comment type="caution">
    <text evidence="2">The sequence shown here is derived from an EMBL/GenBank/DDBJ whole genome shotgun (WGS) entry which is preliminary data.</text>
</comment>
<reference evidence="3" key="1">
    <citation type="journal article" date="2019" name="Int. J. Syst. Evol. Microbiol.">
        <title>The Global Catalogue of Microorganisms (GCM) 10K type strain sequencing project: providing services to taxonomists for standard genome sequencing and annotation.</title>
        <authorList>
            <consortium name="The Broad Institute Genomics Platform"/>
            <consortium name="The Broad Institute Genome Sequencing Center for Infectious Disease"/>
            <person name="Wu L."/>
            <person name="Ma J."/>
        </authorList>
    </citation>
    <scope>NUCLEOTIDE SEQUENCE [LARGE SCALE GENOMIC DNA]</scope>
    <source>
        <strain evidence="3">CCM 7480</strain>
    </source>
</reference>
<proteinExistence type="predicted"/>
<organism evidence="2 3">
    <name type="scientific">Massilia haematophila</name>
    <dbReference type="NCBI Taxonomy" id="457923"/>
    <lineage>
        <taxon>Bacteria</taxon>
        <taxon>Pseudomonadati</taxon>
        <taxon>Pseudomonadota</taxon>
        <taxon>Betaproteobacteria</taxon>
        <taxon>Burkholderiales</taxon>
        <taxon>Oxalobacteraceae</taxon>
        <taxon>Telluria group</taxon>
        <taxon>Massilia</taxon>
    </lineage>
</organism>
<keyword evidence="1" id="KW-1133">Transmembrane helix</keyword>
<evidence type="ECO:0000313" key="3">
    <source>
        <dbReference type="Proteomes" id="UP001595665"/>
    </source>
</evidence>
<name>A0ABV7PGJ6_9BURK</name>